<feature type="chain" id="PRO_5047450217" evidence="1">
    <location>
        <begin position="21"/>
        <end position="513"/>
    </location>
</feature>
<name>A0ABT0LK15_9GAMM</name>
<reference evidence="2 3" key="1">
    <citation type="submission" date="2022-01" db="EMBL/GenBank/DDBJ databases">
        <title>Whole genome-based taxonomy of the Shewanellaceae.</title>
        <authorList>
            <person name="Martin-Rodriguez A.J."/>
        </authorList>
    </citation>
    <scope>NUCLEOTIDE SEQUENCE [LARGE SCALE GENOMIC DNA]</scope>
    <source>
        <strain evidence="2 3">DSM 17177</strain>
    </source>
</reference>
<evidence type="ECO:0000313" key="3">
    <source>
        <dbReference type="Proteomes" id="UP001203423"/>
    </source>
</evidence>
<comment type="caution">
    <text evidence="2">The sequence shown here is derived from an EMBL/GenBank/DDBJ whole genome shotgun (WGS) entry which is preliminary data.</text>
</comment>
<evidence type="ECO:0000313" key="2">
    <source>
        <dbReference type="EMBL" id="MCL1127929.1"/>
    </source>
</evidence>
<sequence>MRIKTLIYICCISLITLLSACSDDDYKTTTFSNIMVFGDSQSDMNNFPQSLYYNHDSGSISPYGISGNLYNSVSEPITSTLFSPISPGTLTFPEISTHYNIINLSSDTQSICTASSDDNVDDASCYDREASSVGWLQYLTYNGLSNNYTLFDTIELSSWVAYTAEGNGIDKLSINYAWYGALSRPTGCYNDDHTALSDRSCSDGKEIYALQATYRSSQILDDGIPPISAADSYALEKTVAVPTLYQQVTELFLPNLEADYNIVDKDTLYVFYSGANDLSAVFFEWIEGKIDFDTFIESIWTTIPEYMIGTSDSAVQTMLSGLNSQGQEKGNIIMFPQFNLGIIPDFNYYFAAQGITLPPEKLKVLAESLGELIKVYNERVKLLTYLTASEYAFMFSESNPKWYFYYLDNLYDNMETLAFSDDYSTTFANTCGDDSTVVTIIPLGSATDCLNSNGDPYLFWNTEHLASPGQQIIAQSALDWLSAGETILDTGVEQKYSIEDLEASAKAIYAIFN</sequence>
<gene>
    <name evidence="2" type="ORF">L2764_26620</name>
</gene>
<dbReference type="InterPro" id="IPR036514">
    <property type="entry name" value="SGNH_hydro_sf"/>
</dbReference>
<keyword evidence="3" id="KW-1185">Reference proteome</keyword>
<evidence type="ECO:0000256" key="1">
    <source>
        <dbReference type="SAM" id="SignalP"/>
    </source>
</evidence>
<dbReference type="PROSITE" id="PS51257">
    <property type="entry name" value="PROKAR_LIPOPROTEIN"/>
    <property type="match status" value="1"/>
</dbReference>
<dbReference type="RefSeq" id="WP_248943354.1">
    <property type="nucleotide sequence ID" value="NZ_JAKIKS010000255.1"/>
</dbReference>
<dbReference type="Proteomes" id="UP001203423">
    <property type="component" value="Unassembled WGS sequence"/>
</dbReference>
<feature type="signal peptide" evidence="1">
    <location>
        <begin position="1"/>
        <end position="20"/>
    </location>
</feature>
<accession>A0ABT0LK15</accession>
<dbReference type="EMBL" id="JAKIKS010000255">
    <property type="protein sequence ID" value="MCL1127929.1"/>
    <property type="molecule type" value="Genomic_DNA"/>
</dbReference>
<dbReference type="Gene3D" id="3.40.50.1110">
    <property type="entry name" value="SGNH hydrolase"/>
    <property type="match status" value="1"/>
</dbReference>
<organism evidence="2 3">
    <name type="scientific">Shewanella surugensis</name>
    <dbReference type="NCBI Taxonomy" id="212020"/>
    <lineage>
        <taxon>Bacteria</taxon>
        <taxon>Pseudomonadati</taxon>
        <taxon>Pseudomonadota</taxon>
        <taxon>Gammaproteobacteria</taxon>
        <taxon>Alteromonadales</taxon>
        <taxon>Shewanellaceae</taxon>
        <taxon>Shewanella</taxon>
    </lineage>
</organism>
<keyword evidence="1" id="KW-0732">Signal</keyword>
<protein>
    <submittedName>
        <fullName evidence="2">Uncharacterized protein</fullName>
    </submittedName>
</protein>
<proteinExistence type="predicted"/>